<dbReference type="OrthoDB" id="9800759at2"/>
<dbReference type="CDD" id="cd17242">
    <property type="entry name" value="MobM_relaxase"/>
    <property type="match status" value="1"/>
</dbReference>
<dbReference type="EMBL" id="RSCL01000035">
    <property type="protein sequence ID" value="RUS96604.1"/>
    <property type="molecule type" value="Genomic_DNA"/>
</dbReference>
<feature type="coiled-coil region" evidence="2">
    <location>
        <begin position="248"/>
        <end position="275"/>
    </location>
</feature>
<keyword evidence="4" id="KW-1185">Reference proteome</keyword>
<dbReference type="NCBIfam" id="NF041497">
    <property type="entry name" value="MobV"/>
    <property type="match status" value="1"/>
</dbReference>
<protein>
    <recommendedName>
        <fullName evidence="5">Plasmid recombination enzyme</fullName>
    </recommendedName>
</protein>
<sequence>MSFAICRIQKIKSWGQLTAHSEHATRTRETPNANPEVENIQIVGNLDNLDLGTLVKNKIGSQKIRSNAVLTVEMLLSASAEYFRPHAPHEGGVYDKRRLDNFIDAVIRWLDSSWGDRVVQAVLHLDEITPHVHAYLVPLDEQGKLRCKALFGTLHQMYQLQNSFADAVAHLGIERGIKGSLATHTQVRKYYAAVNQDSQILNLEHCLPQPTAQETSESYRQKVIEILSPQLEIINYQLNERSRILQQKAVLKQTASKSEQLRKQLEKELRLLQATSGQPDLPLPLVAYELGANHYKQDDNALSLVMRVNGYNFDDAVVWLHDRFGEQGMLHAVANHALTIAQQTPSQLFVAPTSSANHWHEVERYLAQQRALPQQLLQTLHQRSLVYALVTGGAVFLARNLLNEPTGAYLHALGSNTFNLYPSSKRSCGWFHLSIGGKFDEPIKGAMLVSEPIEALSLAVLNAPHQHKTLYLVIDSQYSHLPKEFLENLPNVVVATNRETAIAVCKVLPNATRLEPKITWNQQLQQQGGKNHAILESQTNVSDISYYQ</sequence>
<evidence type="ECO:0000313" key="4">
    <source>
        <dbReference type="Proteomes" id="UP000271624"/>
    </source>
</evidence>
<evidence type="ECO:0000256" key="1">
    <source>
        <dbReference type="ARBA" id="ARBA00010657"/>
    </source>
</evidence>
<evidence type="ECO:0008006" key="5">
    <source>
        <dbReference type="Google" id="ProtNLM"/>
    </source>
</evidence>
<dbReference type="GO" id="GO:0003677">
    <property type="term" value="F:DNA binding"/>
    <property type="evidence" value="ECO:0007669"/>
    <property type="project" value="InterPro"/>
</dbReference>
<comment type="similarity">
    <text evidence="1">Belongs to the plasmid mobilization pre family.</text>
</comment>
<dbReference type="Pfam" id="PF01076">
    <property type="entry name" value="Mob_Pre"/>
    <property type="match status" value="1"/>
</dbReference>
<dbReference type="Proteomes" id="UP000271624">
    <property type="component" value="Unassembled WGS sequence"/>
</dbReference>
<gene>
    <name evidence="3" type="ORF">DSM106972_086270</name>
</gene>
<organism evidence="3 4">
    <name type="scientific">Dulcicalothrix desertica PCC 7102</name>
    <dbReference type="NCBI Taxonomy" id="232991"/>
    <lineage>
        <taxon>Bacteria</taxon>
        <taxon>Bacillati</taxon>
        <taxon>Cyanobacteriota</taxon>
        <taxon>Cyanophyceae</taxon>
        <taxon>Nostocales</taxon>
        <taxon>Calotrichaceae</taxon>
        <taxon>Dulcicalothrix</taxon>
    </lineage>
</organism>
<reference evidence="3" key="1">
    <citation type="submission" date="2018-12" db="EMBL/GenBank/DDBJ databases">
        <authorList>
            <person name="Will S."/>
            <person name="Neumann-Schaal M."/>
            <person name="Henke P."/>
        </authorList>
    </citation>
    <scope>NUCLEOTIDE SEQUENCE</scope>
    <source>
        <strain evidence="3">PCC 7102</strain>
    </source>
</reference>
<dbReference type="InterPro" id="IPR001668">
    <property type="entry name" value="Mob_Pre"/>
</dbReference>
<reference evidence="3" key="2">
    <citation type="journal article" date="2019" name="Genome Biol. Evol.">
        <title>Day and night: Metabolic profiles and evolutionary relationships of six axenic non-marine cyanobacteria.</title>
        <authorList>
            <person name="Will S.E."/>
            <person name="Henke P."/>
            <person name="Boedeker C."/>
            <person name="Huang S."/>
            <person name="Brinkmann H."/>
            <person name="Rohde M."/>
            <person name="Jarek M."/>
            <person name="Friedl T."/>
            <person name="Seufert S."/>
            <person name="Schumacher M."/>
            <person name="Overmann J."/>
            <person name="Neumann-Schaal M."/>
            <person name="Petersen J."/>
        </authorList>
    </citation>
    <scope>NUCLEOTIDE SEQUENCE [LARGE SCALE GENOMIC DNA]</scope>
    <source>
        <strain evidence="3">PCC 7102</strain>
    </source>
</reference>
<evidence type="ECO:0000256" key="2">
    <source>
        <dbReference type="SAM" id="Coils"/>
    </source>
</evidence>
<comment type="caution">
    <text evidence="3">The sequence shown here is derived from an EMBL/GenBank/DDBJ whole genome shotgun (WGS) entry which is preliminary data.</text>
</comment>
<proteinExistence type="inferred from homology"/>
<accession>A0A3S1IFF8</accession>
<dbReference type="RefSeq" id="WP_127086638.1">
    <property type="nucleotide sequence ID" value="NZ_RSCL01000035.1"/>
</dbReference>
<evidence type="ECO:0000313" key="3">
    <source>
        <dbReference type="EMBL" id="RUS96604.1"/>
    </source>
</evidence>
<dbReference type="Gene3D" id="3.30.930.30">
    <property type="match status" value="1"/>
</dbReference>
<dbReference type="GO" id="GO:0006310">
    <property type="term" value="P:DNA recombination"/>
    <property type="evidence" value="ECO:0007669"/>
    <property type="project" value="InterPro"/>
</dbReference>
<keyword evidence="2" id="KW-0175">Coiled coil</keyword>
<name>A0A3S1IFF8_9CYAN</name>
<dbReference type="AlphaFoldDB" id="A0A3S1IFF8"/>